<dbReference type="SUPFAM" id="SSF51735">
    <property type="entry name" value="NAD(P)-binding Rossmann-fold domains"/>
    <property type="match status" value="1"/>
</dbReference>
<evidence type="ECO:0000256" key="2">
    <source>
        <dbReference type="ARBA" id="ARBA00007964"/>
    </source>
</evidence>
<dbReference type="InterPro" id="IPR046826">
    <property type="entry name" value="PDH_N"/>
</dbReference>
<dbReference type="Gene3D" id="3.40.50.720">
    <property type="entry name" value="NAD(P)-binding Rossmann-like Domain"/>
    <property type="match status" value="1"/>
</dbReference>
<dbReference type="InterPro" id="IPR002912">
    <property type="entry name" value="ACT_dom"/>
</dbReference>
<evidence type="ECO:0000256" key="8">
    <source>
        <dbReference type="ARBA" id="ARBA00023141"/>
    </source>
</evidence>
<dbReference type="Gene3D" id="1.10.3660.10">
    <property type="entry name" value="6-phosphogluconate dehydrogenase C-terminal like domain"/>
    <property type="match status" value="1"/>
</dbReference>
<organism evidence="12 13">
    <name type="scientific">Oceanobacillus longus</name>
    <dbReference type="NCBI Taxonomy" id="930120"/>
    <lineage>
        <taxon>Bacteria</taxon>
        <taxon>Bacillati</taxon>
        <taxon>Bacillota</taxon>
        <taxon>Bacilli</taxon>
        <taxon>Bacillales</taxon>
        <taxon>Bacillaceae</taxon>
        <taxon>Oceanobacillus</taxon>
    </lineage>
</organism>
<dbReference type="CDD" id="cd04909">
    <property type="entry name" value="ACT_PDH-BS"/>
    <property type="match status" value="1"/>
</dbReference>
<dbReference type="InterPro" id="IPR045865">
    <property type="entry name" value="ACT-like_dom_sf"/>
</dbReference>
<evidence type="ECO:0000256" key="7">
    <source>
        <dbReference type="ARBA" id="ARBA00023027"/>
    </source>
</evidence>
<dbReference type="Proteomes" id="UP001595772">
    <property type="component" value="Unassembled WGS sequence"/>
</dbReference>
<dbReference type="SUPFAM" id="SSF55021">
    <property type="entry name" value="ACT-like"/>
    <property type="match status" value="1"/>
</dbReference>
<dbReference type="PROSITE" id="PS51176">
    <property type="entry name" value="PDH_ADH"/>
    <property type="match status" value="1"/>
</dbReference>
<dbReference type="PROSITE" id="PS51671">
    <property type="entry name" value="ACT"/>
    <property type="match status" value="1"/>
</dbReference>
<dbReference type="InterPro" id="IPR003099">
    <property type="entry name" value="Prephen_DH"/>
</dbReference>
<comment type="caution">
    <text evidence="12">The sequence shown here is derived from an EMBL/GenBank/DDBJ whole genome shotgun (WGS) entry which is preliminary data.</text>
</comment>
<keyword evidence="5" id="KW-0827">Tyrosine biosynthesis</keyword>
<keyword evidence="13" id="KW-1185">Reference proteome</keyword>
<evidence type="ECO:0000313" key="13">
    <source>
        <dbReference type="Proteomes" id="UP001595772"/>
    </source>
</evidence>
<dbReference type="Pfam" id="PF02153">
    <property type="entry name" value="PDH_N"/>
    <property type="match status" value="1"/>
</dbReference>
<dbReference type="InterPro" id="IPR050812">
    <property type="entry name" value="Preph/Arog_dehydrog"/>
</dbReference>
<dbReference type="PANTHER" id="PTHR21363:SF0">
    <property type="entry name" value="PREPHENATE DEHYDROGENASE [NADP(+)]"/>
    <property type="match status" value="1"/>
</dbReference>
<evidence type="ECO:0000256" key="6">
    <source>
        <dbReference type="ARBA" id="ARBA00023002"/>
    </source>
</evidence>
<proteinExistence type="inferred from homology"/>
<protein>
    <recommendedName>
        <fullName evidence="4">Prephenate dehydrogenase</fullName>
        <ecNumber evidence="3">1.3.1.12</ecNumber>
    </recommendedName>
</protein>
<evidence type="ECO:0000313" key="12">
    <source>
        <dbReference type="EMBL" id="MFC4022947.1"/>
    </source>
</evidence>
<dbReference type="NCBIfam" id="NF005107">
    <property type="entry name" value="PRK06545.1-5"/>
    <property type="match status" value="1"/>
</dbReference>
<keyword evidence="6 12" id="KW-0560">Oxidoreductase</keyword>
<evidence type="ECO:0000259" key="10">
    <source>
        <dbReference type="PROSITE" id="PS51176"/>
    </source>
</evidence>
<keyword evidence="7" id="KW-0520">NAD</keyword>
<dbReference type="InterPro" id="IPR036291">
    <property type="entry name" value="NAD(P)-bd_dom_sf"/>
</dbReference>
<dbReference type="InterPro" id="IPR046825">
    <property type="entry name" value="PDH_C"/>
</dbReference>
<evidence type="ECO:0000256" key="3">
    <source>
        <dbReference type="ARBA" id="ARBA00012068"/>
    </source>
</evidence>
<gene>
    <name evidence="12" type="ORF">ACFOUV_03850</name>
</gene>
<evidence type="ECO:0000256" key="5">
    <source>
        <dbReference type="ARBA" id="ARBA00022498"/>
    </source>
</evidence>
<reference evidence="13" key="1">
    <citation type="journal article" date="2019" name="Int. J. Syst. Evol. Microbiol.">
        <title>The Global Catalogue of Microorganisms (GCM) 10K type strain sequencing project: providing services to taxonomists for standard genome sequencing and annotation.</title>
        <authorList>
            <consortium name="The Broad Institute Genomics Platform"/>
            <consortium name="The Broad Institute Genome Sequencing Center for Infectious Disease"/>
            <person name="Wu L."/>
            <person name="Ma J."/>
        </authorList>
    </citation>
    <scope>NUCLEOTIDE SEQUENCE [LARGE SCALE GENOMIC DNA]</scope>
    <source>
        <strain evidence="13">IBRC-M 10703</strain>
    </source>
</reference>
<dbReference type="SUPFAM" id="SSF48179">
    <property type="entry name" value="6-phosphogluconate dehydrogenase C-terminal domain-like"/>
    <property type="match status" value="1"/>
</dbReference>
<evidence type="ECO:0000256" key="4">
    <source>
        <dbReference type="ARBA" id="ARBA00016891"/>
    </source>
</evidence>
<dbReference type="InterPro" id="IPR008927">
    <property type="entry name" value="6-PGluconate_DH-like_C_sf"/>
</dbReference>
<feature type="domain" description="Prephenate/arogenate dehydrogenase" evidence="10">
    <location>
        <begin position="4"/>
        <end position="292"/>
    </location>
</feature>
<feature type="domain" description="ACT" evidence="11">
    <location>
        <begin position="297"/>
        <end position="367"/>
    </location>
</feature>
<evidence type="ECO:0000256" key="9">
    <source>
        <dbReference type="ARBA" id="ARBA00049260"/>
    </source>
</evidence>
<keyword evidence="8" id="KW-0028">Amino-acid biosynthesis</keyword>
<evidence type="ECO:0000259" key="11">
    <source>
        <dbReference type="PROSITE" id="PS51671"/>
    </source>
</evidence>
<dbReference type="Pfam" id="PF20463">
    <property type="entry name" value="PDH_C"/>
    <property type="match status" value="1"/>
</dbReference>
<dbReference type="PANTHER" id="PTHR21363">
    <property type="entry name" value="PREPHENATE DEHYDROGENASE"/>
    <property type="match status" value="1"/>
</dbReference>
<comment type="similarity">
    <text evidence="2">Belongs to the prephenate/arogenate dehydrogenase family.</text>
</comment>
<keyword evidence="8" id="KW-0057">Aromatic amino acid biosynthesis</keyword>
<dbReference type="EC" id="1.3.1.12" evidence="3"/>
<accession>A0ABV8GWE8</accession>
<comment type="pathway">
    <text evidence="1">Amino-acid biosynthesis; L-tyrosine biosynthesis; (4-hydroxyphenyl)pyruvate from prephenate (NAD(+) route): step 1/1.</text>
</comment>
<dbReference type="RefSeq" id="WP_379495436.1">
    <property type="nucleotide sequence ID" value="NZ_JBHSAO010000001.1"/>
</dbReference>
<sequence length="367" mass="40959">MNKKNILVAGLGLIGGSLAKSMAASDENHIIGYDLNEDSLKFALLNGIVHETSHNFTQSALLADFIILAAPISETISLMREINTIAFKKEVIISDTASVKSPIMAAAKLLTNEKVTFIGGHPMAGSHKKGIQAAKSHLFENAIYVLSPTQEDSENELKKLQTILSSAKSKFVILNPDEHDEMTGVVSHFPHLIASSLVHQAKKWEKMHEFLPKLAAGGFRDITRIASSNPKMWQDIFSHNSSKMSVLLEDWIQEMKELKMLLDKDDKEKMITYLDKAKLYRDGLAESEKGAIPSFYDLYVDIRDQTGALATVVQLLANENISIKNIEILEVREDITGVLRLSFYTKDAQLYSSRFLENNGYETMIQK</sequence>
<evidence type="ECO:0000256" key="1">
    <source>
        <dbReference type="ARBA" id="ARBA00005067"/>
    </source>
</evidence>
<comment type="catalytic activity">
    <reaction evidence="9">
        <text>prephenate + NAD(+) = 3-(4-hydroxyphenyl)pyruvate + CO2 + NADH</text>
        <dbReference type="Rhea" id="RHEA:13869"/>
        <dbReference type="ChEBI" id="CHEBI:16526"/>
        <dbReference type="ChEBI" id="CHEBI:29934"/>
        <dbReference type="ChEBI" id="CHEBI:36242"/>
        <dbReference type="ChEBI" id="CHEBI:57540"/>
        <dbReference type="ChEBI" id="CHEBI:57945"/>
        <dbReference type="EC" id="1.3.1.12"/>
    </reaction>
</comment>
<dbReference type="GO" id="GO:0008977">
    <property type="term" value="F:prephenate dehydrogenase (NAD+) activity"/>
    <property type="evidence" value="ECO:0007669"/>
    <property type="project" value="UniProtKB-EC"/>
</dbReference>
<dbReference type="EMBL" id="JBHSAO010000001">
    <property type="protein sequence ID" value="MFC4022947.1"/>
    <property type="molecule type" value="Genomic_DNA"/>
</dbReference>
<name>A0ABV8GWE8_9BACI</name>